<protein>
    <submittedName>
        <fullName evidence="1">Uncharacterized protein</fullName>
    </submittedName>
</protein>
<keyword evidence="2" id="KW-1185">Reference proteome</keyword>
<dbReference type="InterPro" id="IPR058238">
    <property type="entry name" value="Lant_leader_dom"/>
</dbReference>
<dbReference type="EMBL" id="PYGD01000004">
    <property type="protein sequence ID" value="PSK91991.1"/>
    <property type="molecule type" value="Genomic_DNA"/>
</dbReference>
<sequence>MKKKRITLKKLSLDKAAIASLNGQQQAKALGGASQLGESKPPCGHCNNSQQDSCICFP</sequence>
<dbReference type="Proteomes" id="UP000240572">
    <property type="component" value="Unassembled WGS sequence"/>
</dbReference>
<name>A0A2P8D446_9BACT</name>
<dbReference type="AlphaFoldDB" id="A0A2P8D446"/>
<evidence type="ECO:0000313" key="2">
    <source>
        <dbReference type="Proteomes" id="UP000240572"/>
    </source>
</evidence>
<dbReference type="NCBIfam" id="NF038153">
    <property type="entry name" value="lant_leader_L1a"/>
    <property type="match status" value="1"/>
</dbReference>
<gene>
    <name evidence="1" type="ORF">B0I18_10485</name>
</gene>
<comment type="caution">
    <text evidence="1">The sequence shown here is derived from an EMBL/GenBank/DDBJ whole genome shotgun (WGS) entry which is preliminary data.</text>
</comment>
<proteinExistence type="predicted"/>
<reference evidence="1 2" key="1">
    <citation type="submission" date="2018-03" db="EMBL/GenBank/DDBJ databases">
        <title>Genomic Encyclopedia of Type Strains, Phase III (KMG-III): the genomes of soil and plant-associated and newly described type strains.</title>
        <authorList>
            <person name="Whitman W."/>
        </authorList>
    </citation>
    <scope>NUCLEOTIDE SEQUENCE [LARGE SCALE GENOMIC DNA]</scope>
    <source>
        <strain evidence="1 2">CGMCC 1.12700</strain>
    </source>
</reference>
<organism evidence="1 2">
    <name type="scientific">Taibaiella chishuiensis</name>
    <dbReference type="NCBI Taxonomy" id="1434707"/>
    <lineage>
        <taxon>Bacteria</taxon>
        <taxon>Pseudomonadati</taxon>
        <taxon>Bacteroidota</taxon>
        <taxon>Chitinophagia</taxon>
        <taxon>Chitinophagales</taxon>
        <taxon>Chitinophagaceae</taxon>
        <taxon>Taibaiella</taxon>
    </lineage>
</organism>
<accession>A0A2P8D446</accession>
<evidence type="ECO:0000313" key="1">
    <source>
        <dbReference type="EMBL" id="PSK91991.1"/>
    </source>
</evidence>
<dbReference type="RefSeq" id="WP_181358450.1">
    <property type="nucleotide sequence ID" value="NZ_PYGD01000004.1"/>
</dbReference>